<dbReference type="EMBL" id="SOHE01000048">
    <property type="protein sequence ID" value="TFD49601.1"/>
    <property type="molecule type" value="Genomic_DNA"/>
</dbReference>
<name>A0A4R8ZZV6_9MICO</name>
<reference evidence="2 3" key="1">
    <citation type="submission" date="2019-03" db="EMBL/GenBank/DDBJ databases">
        <title>Genomics of glacier-inhabiting Cryobacterium strains.</title>
        <authorList>
            <person name="Liu Q."/>
            <person name="Xin Y.-H."/>
        </authorList>
    </citation>
    <scope>NUCLEOTIDE SEQUENCE [LARGE SCALE GENOMIC DNA]</scope>
    <source>
        <strain evidence="2 3">Hh14</strain>
    </source>
</reference>
<dbReference type="Proteomes" id="UP000297447">
    <property type="component" value="Unassembled WGS sequence"/>
</dbReference>
<evidence type="ECO:0000313" key="3">
    <source>
        <dbReference type="Proteomes" id="UP000297447"/>
    </source>
</evidence>
<proteinExistence type="predicted"/>
<keyword evidence="3" id="KW-1185">Reference proteome</keyword>
<feature type="region of interest" description="Disordered" evidence="1">
    <location>
        <begin position="1"/>
        <end position="23"/>
    </location>
</feature>
<accession>A0A4R8ZZV6</accession>
<gene>
    <name evidence="2" type="ORF">E3T55_11010</name>
</gene>
<organism evidence="2 3">
    <name type="scientific">Cryobacterium frigoriphilum</name>
    <dbReference type="NCBI Taxonomy" id="1259150"/>
    <lineage>
        <taxon>Bacteria</taxon>
        <taxon>Bacillati</taxon>
        <taxon>Actinomycetota</taxon>
        <taxon>Actinomycetes</taxon>
        <taxon>Micrococcales</taxon>
        <taxon>Microbacteriaceae</taxon>
        <taxon>Cryobacterium</taxon>
    </lineage>
</organism>
<evidence type="ECO:0000313" key="2">
    <source>
        <dbReference type="EMBL" id="TFD49601.1"/>
    </source>
</evidence>
<dbReference type="OrthoDB" id="5121698at2"/>
<protein>
    <submittedName>
        <fullName evidence="2">Uncharacterized protein</fullName>
    </submittedName>
</protein>
<dbReference type="AlphaFoldDB" id="A0A4R8ZZV6"/>
<sequence>MSEAHMTFSVSSGQPPVITPDAPSISETVRVSRALQAALRSAEALASELDDLLQNLDEDSSHQAVADAMQLDADLVRNVREGQSSLTFLMKKYVRTADSLKR</sequence>
<dbReference type="RefSeq" id="WP_134519620.1">
    <property type="nucleotide sequence ID" value="NZ_SOHE01000048.1"/>
</dbReference>
<comment type="caution">
    <text evidence="2">The sequence shown here is derived from an EMBL/GenBank/DDBJ whole genome shotgun (WGS) entry which is preliminary data.</text>
</comment>
<evidence type="ECO:0000256" key="1">
    <source>
        <dbReference type="SAM" id="MobiDB-lite"/>
    </source>
</evidence>